<dbReference type="InterPro" id="IPR042099">
    <property type="entry name" value="ANL_N_sf"/>
</dbReference>
<evidence type="ECO:0000313" key="13">
    <source>
        <dbReference type="EMBL" id="NEW09014.1"/>
    </source>
</evidence>
<dbReference type="InterPro" id="IPR014030">
    <property type="entry name" value="Ketoacyl_synth_N"/>
</dbReference>
<reference evidence="13" key="1">
    <citation type="submission" date="2020-02" db="EMBL/GenBank/DDBJ databases">
        <authorList>
            <person name="Shen X.-R."/>
            <person name="Zhang Y.-X."/>
        </authorList>
    </citation>
    <scope>NUCLEOTIDE SEQUENCE</scope>
    <source>
        <strain evidence="13">SYP-B3998</strain>
    </source>
</reference>
<dbReference type="Pfam" id="PF22336">
    <property type="entry name" value="RhiE-like_linker"/>
    <property type="match status" value="1"/>
</dbReference>
<dbReference type="InterPro" id="IPR020806">
    <property type="entry name" value="PKS_PP-bd"/>
</dbReference>
<dbReference type="GO" id="GO:0071770">
    <property type="term" value="P:DIM/DIP cell wall layer assembly"/>
    <property type="evidence" value="ECO:0007669"/>
    <property type="project" value="TreeGrafter"/>
</dbReference>
<dbReference type="FunFam" id="3.40.47.10:FF:000019">
    <property type="entry name" value="Polyketide synthase type I"/>
    <property type="match status" value="2"/>
</dbReference>
<feature type="active site" description="Proton acceptor; for dehydratase activity" evidence="9">
    <location>
        <position position="3116"/>
    </location>
</feature>
<accession>A0A6G4A4Z3</accession>
<dbReference type="PROSITE" id="PS52019">
    <property type="entry name" value="PKS_MFAS_DH"/>
    <property type="match status" value="2"/>
</dbReference>
<evidence type="ECO:0000256" key="7">
    <source>
        <dbReference type="ARBA" id="ARBA00022679"/>
    </source>
</evidence>
<comment type="function">
    <text evidence="1">Involved in some intermediate steps for the synthesis of the antibiotic polyketide bacillaene which is involved in secondary metabolism.</text>
</comment>
<dbReference type="Pfam" id="PF14765">
    <property type="entry name" value="PS-DH"/>
    <property type="match status" value="2"/>
</dbReference>
<dbReference type="InterPro" id="IPR013968">
    <property type="entry name" value="PKS_KR"/>
</dbReference>
<dbReference type="InterPro" id="IPR049490">
    <property type="entry name" value="C883_1060-like_KR_N"/>
</dbReference>
<dbReference type="InterPro" id="IPR042104">
    <property type="entry name" value="PKS_dehydratase_sf"/>
</dbReference>
<dbReference type="GO" id="GO:0004315">
    <property type="term" value="F:3-oxoacyl-[acyl-carrier-protein] synthase activity"/>
    <property type="evidence" value="ECO:0007669"/>
    <property type="project" value="InterPro"/>
</dbReference>
<dbReference type="InterPro" id="IPR036736">
    <property type="entry name" value="ACP-like_sf"/>
</dbReference>
<dbReference type="Pfam" id="PF21089">
    <property type="entry name" value="PKS_DH_N"/>
    <property type="match status" value="2"/>
</dbReference>
<dbReference type="Pfam" id="PF22621">
    <property type="entry name" value="CurL-like_PKS_C"/>
    <property type="match status" value="1"/>
</dbReference>
<feature type="region of interest" description="C-terminal hotdog fold" evidence="9">
    <location>
        <begin position="1727"/>
        <end position="1871"/>
    </location>
</feature>
<dbReference type="GO" id="GO:0005737">
    <property type="term" value="C:cytoplasm"/>
    <property type="evidence" value="ECO:0007669"/>
    <property type="project" value="UniProtKB-SubCell"/>
</dbReference>
<dbReference type="InterPro" id="IPR018201">
    <property type="entry name" value="Ketoacyl_synth_AS"/>
</dbReference>
<dbReference type="GO" id="GO:0006633">
    <property type="term" value="P:fatty acid biosynthetic process"/>
    <property type="evidence" value="ECO:0007669"/>
    <property type="project" value="InterPro"/>
</dbReference>
<evidence type="ECO:0000256" key="4">
    <source>
        <dbReference type="ARBA" id="ARBA00022450"/>
    </source>
</evidence>
<dbReference type="InterPro" id="IPR000873">
    <property type="entry name" value="AMP-dep_synth/lig_dom"/>
</dbReference>
<dbReference type="PROSITE" id="PS52004">
    <property type="entry name" value="KS3_2"/>
    <property type="match status" value="2"/>
</dbReference>
<dbReference type="InterPro" id="IPR020845">
    <property type="entry name" value="AMP-binding_CS"/>
</dbReference>
<keyword evidence="7" id="KW-0808">Transferase</keyword>
<dbReference type="CDD" id="cd05930">
    <property type="entry name" value="A_NRPS"/>
    <property type="match status" value="1"/>
</dbReference>
<feature type="active site" description="Proton acceptor; for dehydratase activity" evidence="9">
    <location>
        <position position="1630"/>
    </location>
</feature>
<evidence type="ECO:0000256" key="2">
    <source>
        <dbReference type="ARBA" id="ARBA00004496"/>
    </source>
</evidence>
<dbReference type="PROSITE" id="PS50075">
    <property type="entry name" value="CARRIER"/>
    <property type="match status" value="3"/>
</dbReference>
<dbReference type="SMART" id="SM01294">
    <property type="entry name" value="PKS_PP_betabranch"/>
    <property type="match status" value="2"/>
</dbReference>
<dbReference type="InterPro" id="IPR054514">
    <property type="entry name" value="RhiE-like_linker"/>
</dbReference>
<dbReference type="InterPro" id="IPR009081">
    <property type="entry name" value="PP-bd_ACP"/>
</dbReference>
<dbReference type="InterPro" id="IPR049900">
    <property type="entry name" value="PKS_mFAS_DH"/>
</dbReference>
<evidence type="ECO:0000256" key="5">
    <source>
        <dbReference type="ARBA" id="ARBA00022490"/>
    </source>
</evidence>
<dbReference type="PROSITE" id="PS00606">
    <property type="entry name" value="KS3_1"/>
    <property type="match status" value="2"/>
</dbReference>
<feature type="region of interest" description="N-terminal hotdog fold" evidence="9">
    <location>
        <begin position="3087"/>
        <end position="3211"/>
    </location>
</feature>
<dbReference type="PANTHER" id="PTHR43775:SF37">
    <property type="entry name" value="SI:DKEY-61P9.11"/>
    <property type="match status" value="1"/>
</dbReference>
<keyword evidence="8" id="KW-0677">Repeat</keyword>
<dbReference type="Gene3D" id="1.10.1200.10">
    <property type="entry name" value="ACP-like"/>
    <property type="match status" value="3"/>
</dbReference>
<feature type="region of interest" description="N-terminal hotdog fold" evidence="9">
    <location>
        <begin position="1601"/>
        <end position="1714"/>
    </location>
</feature>
<dbReference type="CDD" id="cd00833">
    <property type="entry name" value="PKS"/>
    <property type="match status" value="2"/>
</dbReference>
<dbReference type="SUPFAM" id="SSF47336">
    <property type="entry name" value="ACP-like"/>
    <property type="match status" value="3"/>
</dbReference>
<dbReference type="Gene3D" id="3.40.47.10">
    <property type="match status" value="2"/>
</dbReference>
<feature type="domain" description="Carrier" evidence="10">
    <location>
        <begin position="787"/>
        <end position="864"/>
    </location>
</feature>
<dbReference type="Gene3D" id="3.40.50.720">
    <property type="entry name" value="NAD(P)-binding Rossmann-like Domain"/>
    <property type="match status" value="1"/>
</dbReference>
<dbReference type="SMART" id="SM00826">
    <property type="entry name" value="PKS_DH"/>
    <property type="match status" value="1"/>
</dbReference>
<protein>
    <submittedName>
        <fullName evidence="13">SDR family NAD(P)-dependent oxidoreductase</fullName>
    </submittedName>
</protein>
<evidence type="ECO:0000259" key="10">
    <source>
        <dbReference type="PROSITE" id="PS50075"/>
    </source>
</evidence>
<dbReference type="GO" id="GO:0004312">
    <property type="term" value="F:fatty acid synthase activity"/>
    <property type="evidence" value="ECO:0007669"/>
    <property type="project" value="TreeGrafter"/>
</dbReference>
<evidence type="ECO:0000256" key="1">
    <source>
        <dbReference type="ARBA" id="ARBA00003299"/>
    </source>
</evidence>
<feature type="domain" description="PKS/mFAS DH" evidence="12">
    <location>
        <begin position="3087"/>
        <end position="3381"/>
    </location>
</feature>
<evidence type="ECO:0000256" key="6">
    <source>
        <dbReference type="ARBA" id="ARBA00022553"/>
    </source>
</evidence>
<comment type="pathway">
    <text evidence="3">Antibiotic biosynthesis; bacillaene biosynthesis.</text>
</comment>
<feature type="domain" description="PKS/mFAS DH" evidence="12">
    <location>
        <begin position="1601"/>
        <end position="1871"/>
    </location>
</feature>
<feature type="domain" description="Carrier" evidence="10">
    <location>
        <begin position="894"/>
        <end position="968"/>
    </location>
</feature>
<dbReference type="SUPFAM" id="SSF56801">
    <property type="entry name" value="Acetyl-CoA synthetase-like"/>
    <property type="match status" value="1"/>
</dbReference>
<feature type="active site" description="Proton donor; for dehydratase activity" evidence="9">
    <location>
        <position position="1787"/>
    </location>
</feature>
<dbReference type="InterPro" id="IPR020807">
    <property type="entry name" value="PKS_DH"/>
</dbReference>
<dbReference type="SMART" id="SM00825">
    <property type="entry name" value="PKS_KS"/>
    <property type="match status" value="2"/>
</dbReference>
<dbReference type="Pfam" id="PF13193">
    <property type="entry name" value="AMP-binding_C"/>
    <property type="match status" value="1"/>
</dbReference>
<dbReference type="InterPro" id="IPR050091">
    <property type="entry name" value="PKS_NRPS_Biosynth_Enz"/>
</dbReference>
<dbReference type="Gene3D" id="3.30.300.30">
    <property type="match status" value="1"/>
</dbReference>
<evidence type="ECO:0000256" key="3">
    <source>
        <dbReference type="ARBA" id="ARBA00004789"/>
    </source>
</evidence>
<dbReference type="InterPro" id="IPR045851">
    <property type="entry name" value="AMP-bd_C_sf"/>
</dbReference>
<dbReference type="PANTHER" id="PTHR43775">
    <property type="entry name" value="FATTY ACID SYNTHASE"/>
    <property type="match status" value="1"/>
</dbReference>
<dbReference type="SUPFAM" id="SSF53901">
    <property type="entry name" value="Thiolase-like"/>
    <property type="match status" value="2"/>
</dbReference>
<dbReference type="InterPro" id="IPR036291">
    <property type="entry name" value="NAD(P)-bd_dom_sf"/>
</dbReference>
<dbReference type="Pfam" id="PF21394">
    <property type="entry name" value="Beta-ketacyl_N"/>
    <property type="match status" value="1"/>
</dbReference>
<dbReference type="Pfam" id="PF02801">
    <property type="entry name" value="Ketoacyl-synt_C"/>
    <property type="match status" value="2"/>
</dbReference>
<dbReference type="Pfam" id="PF00109">
    <property type="entry name" value="ketoacyl-synt"/>
    <property type="match status" value="2"/>
</dbReference>
<proteinExistence type="predicted"/>
<evidence type="ECO:0000259" key="12">
    <source>
        <dbReference type="PROSITE" id="PS52019"/>
    </source>
</evidence>
<evidence type="ECO:0000259" key="11">
    <source>
        <dbReference type="PROSITE" id="PS52004"/>
    </source>
</evidence>
<dbReference type="InterPro" id="IPR049551">
    <property type="entry name" value="PKS_DH_C"/>
</dbReference>
<feature type="region of interest" description="C-terminal hotdog fold" evidence="9">
    <location>
        <begin position="3228"/>
        <end position="3381"/>
    </location>
</feature>
<dbReference type="Gene3D" id="3.10.129.110">
    <property type="entry name" value="Polyketide synthase dehydratase"/>
    <property type="match status" value="2"/>
</dbReference>
<organism evidence="13">
    <name type="scientific">Paenibacillus sp. SYP-B3998</name>
    <dbReference type="NCBI Taxonomy" id="2678564"/>
    <lineage>
        <taxon>Bacteria</taxon>
        <taxon>Bacillati</taxon>
        <taxon>Bacillota</taxon>
        <taxon>Bacilli</taxon>
        <taxon>Bacillales</taxon>
        <taxon>Paenibacillaceae</taxon>
        <taxon>Paenibacillus</taxon>
    </lineage>
</organism>
<comment type="subcellular location">
    <subcellularLocation>
        <location evidence="2">Cytoplasm</location>
    </subcellularLocation>
</comment>
<dbReference type="GO" id="GO:0005886">
    <property type="term" value="C:plasma membrane"/>
    <property type="evidence" value="ECO:0007669"/>
    <property type="project" value="TreeGrafter"/>
</dbReference>
<dbReference type="Gene3D" id="1.10.1240.100">
    <property type="match status" value="2"/>
</dbReference>
<dbReference type="PROSITE" id="PS00455">
    <property type="entry name" value="AMP_BINDING"/>
    <property type="match status" value="1"/>
</dbReference>
<dbReference type="Pfam" id="PF00501">
    <property type="entry name" value="AMP-binding"/>
    <property type="match status" value="1"/>
</dbReference>
<feature type="domain" description="Carrier" evidence="10">
    <location>
        <begin position="2347"/>
        <end position="2424"/>
    </location>
</feature>
<gene>
    <name evidence="13" type="ORF">GK047_23770</name>
</gene>
<dbReference type="InterPro" id="IPR025110">
    <property type="entry name" value="AMP-bd_C"/>
</dbReference>
<feature type="domain" description="Ketosynthase family 3 (KS3)" evidence="11">
    <location>
        <begin position="2478"/>
        <end position="2893"/>
    </location>
</feature>
<dbReference type="InterPro" id="IPR057326">
    <property type="entry name" value="KR_dom"/>
</dbReference>
<dbReference type="Pfam" id="PF00550">
    <property type="entry name" value="PP-binding"/>
    <property type="match status" value="3"/>
</dbReference>
<keyword evidence="6" id="KW-0597">Phosphoprotein</keyword>
<name>A0A6G4A4Z3_9BACL</name>
<dbReference type="RefSeq" id="WP_163952462.1">
    <property type="nucleotide sequence ID" value="NZ_JAAIKC010000012.1"/>
</dbReference>
<evidence type="ECO:0000256" key="8">
    <source>
        <dbReference type="ARBA" id="ARBA00022737"/>
    </source>
</evidence>
<keyword evidence="5" id="KW-0963">Cytoplasm</keyword>
<dbReference type="InterPro" id="IPR016039">
    <property type="entry name" value="Thiolase-like"/>
</dbReference>
<evidence type="ECO:0000256" key="9">
    <source>
        <dbReference type="PROSITE-ProRule" id="PRU01363"/>
    </source>
</evidence>
<feature type="domain" description="Ketosynthase family 3 (KS3)" evidence="11">
    <location>
        <begin position="1001"/>
        <end position="1425"/>
    </location>
</feature>
<dbReference type="InterPro" id="IPR014031">
    <property type="entry name" value="Ketoacyl_synth_C"/>
</dbReference>
<dbReference type="SMART" id="SM00823">
    <property type="entry name" value="PKS_PP"/>
    <property type="match status" value="3"/>
</dbReference>
<dbReference type="Gene3D" id="3.40.50.12780">
    <property type="entry name" value="N-terminal domain of ligase-like"/>
    <property type="match status" value="1"/>
</dbReference>
<dbReference type="SUPFAM" id="SSF51735">
    <property type="entry name" value="NAD(P)-binding Rossmann-fold domains"/>
    <property type="match status" value="1"/>
</dbReference>
<keyword evidence="4" id="KW-0596">Phosphopantetheine</keyword>
<dbReference type="InterPro" id="IPR020841">
    <property type="entry name" value="PKS_Beta-ketoAc_synthase_dom"/>
</dbReference>
<comment type="caution">
    <text evidence="13">The sequence shown here is derived from an EMBL/GenBank/DDBJ whole genome shotgun (WGS) entry which is preliminary data.</text>
</comment>
<dbReference type="SMART" id="SM00822">
    <property type="entry name" value="PKS_KR"/>
    <property type="match status" value="1"/>
</dbReference>
<dbReference type="Pfam" id="PF08659">
    <property type="entry name" value="KR"/>
    <property type="match status" value="1"/>
</dbReference>
<dbReference type="GO" id="GO:0031177">
    <property type="term" value="F:phosphopantetheine binding"/>
    <property type="evidence" value="ECO:0007669"/>
    <property type="project" value="InterPro"/>
</dbReference>
<dbReference type="InterPro" id="IPR049552">
    <property type="entry name" value="PKS_DH_N"/>
</dbReference>
<feature type="active site" description="Proton donor; for dehydratase activity" evidence="9">
    <location>
        <position position="3290"/>
    </location>
</feature>
<dbReference type="EMBL" id="JAAIKC010000012">
    <property type="protein sequence ID" value="NEW09014.1"/>
    <property type="molecule type" value="Genomic_DNA"/>
</dbReference>
<sequence length="3385" mass="380229">MEILKLLKTLSSSKVNFGFKKNDIYFENELAKDIQEYIITHKELLKDFLKNSQLIDLTISNKNTHEKSWAGLDFLFVESGSKKDTQFLYRTFLLTGEKLLKNIAIDDSLNNMNHLYLASIFIALFYRYTDGDITPWIIECKGKKAKLDISICTKQSKIADLVENISSLLEKEQININDLDSFNLVLTDTESSNVMAINLSLKEEQVIFTLKYNSHLISVNMIDRIVNNYLTYLSGFLKNPDTTISSNSYLSLKEINKINRWTGMIASYPSNQTLYDLFEQQVHKTPQEIAISYEDNKSNISSISYIDLLCSVDHLALEIMQLNLTNHVIGYCGERSIYTVIAMLAVFKSGNIYVPLDTSYSKEDLNYIIEDARVELIFTTDQNVSGISNYRTIVMNEQNIINAASYKQSHSASKSSLDNDCLIMYTSGSTGRPKGVIHKQLQLFNRFNWLWSQYPFKQTSCMCQRTSMNFLPSMWEFLGGVLKGVPTVVLADTIVKDPNKLINAIARHKISHLTVVPSLLKRILESPEDKSLLSTMQLCITAGEPLTLNLLKQFKEIVPQATLLNDFGATEVNGILYFDSKTKTKREDKLPGFKPIKNVKAYILDSDLNFTGIGVAGELHIGGLPLATGYLNDHEGNKSKFIENPFKDNSGPRLYKMGDFARYLPDGTIELLGRRDHQVKIRGIKIELTGIERVIAQNDAIAECAVFVKEIRQGVSRLYSAIALCDQKSITDEELYSFLKEKIADYMIPSSFFRVKKLPRTPNGKIDRQKLLTLTDQSINNQKTSLISTNEIKEQLVSLTAQALSVESSLIESKKKFYALGFDSLTIVDFLNAVNKRFGIALAITDLYDCSSIDELTTYLNSNKNLKPELAHKLEIKSNVNQASFEPQPIITNTATKDILIALAAKVLQVDISLIESEKKYYALGFDSLTIVDFLNTVNKQFGTDLAVSDLYDYSSIDELGVFLSSQKKNHSISNSISFASPIQDLSYVDKKESNETKNKVKKIAIIGLSCKYAGANSTDEYWENLKNGVDSIQTVPAHRWSIEKYYDPDIKKDYKTISKWGGFVSDIDRFDADFFSITPIESENMDPQQRICLEECYHALEDAGYSEHELSNKNVGVFIGARPGDYIDIIKEDRNPPNPYSLMGNDFAILAARIAYFLNLKGPCLSLDTACSSSLVAIHLAATSILNGECEMALAGGICIMSTPDLYLTSSKLGMLSPDGMCRTFDNRANGFVPGEGVGVVVLKELDKAIEDKDHIYGVISASGINQDGKTNGITAPSALSQLNLLKTIYNENKIDPASIDYIETHGTGTKLGDPIEIKALSDVFGKASKAKQYCPIGSVKTNIGHTIAAAGVAGIIKILLSLENNLIPPALHFEKANEHIDFENSPFFVNTTLKEWRSKSTLRKAAVSSFGFSGTNSHVVIEEFKNDSNRYTIKQPCYLIPISAKSNESLMQKVKKLGEWLKRSHEQSIGDIAYTLSIGRNHFDERLAFVVESKEQLLAILEKTYENINVEVVGNNDNAEWDKIIDLLNKPEINNMAYKEHMESLKNTYLNGSKINWEKLYRNTRYKKISLPTYPFEKKRFWIERSDKQQINSTKSLKHALFENIVRERHKIHFTVLLNNQNELVKDHRINETIIIPGTFFVEMIYKALEMHNVLKDEIVIENVNLIKSVHLGEQDTSITLSIDTSAMTFVLSSGDDIIVTGAYKESQNSSLKPFDIESFIANSHLRYNKQAIYNQHLKSKCQYGAAYQVVQNVFMNNNELLAQVDFGIDRISYENGILHPILLDGALHAVVGFKNIFSSGNMYLPFSIGKVRVYKTLTAPCYSLIKIMQHNETDLYVKCNINIYDKSGETLVEVEDFMLKALSEKASQLLFYTPHWNEKYMNSNKIFKQETVVLFDHDDTNYQAILQENLVKRVILVKAGTQFINDNNLYQINFHDAHDYHKLLDSFNAHSIDFSNLIYFPVIKNNSEAPLSRAKEVVHPLYLLCKALMKLREKRNYNLLCLIDTKDNENYPFYAGLGPFMQTICLENPAFRFRTLTHNWMEVDSRRTIEELFHLSSSAEIKYNHTVRMEKELKETAIELSKNDHFNGVYIITGGLGGIGLVIARYLSRHPLTKIVLLGRSTHDAKTDRLLASIQSDNVVYQSCDLAVESSVKDVLTVITTELGPIRGVFHCAGVINDGLFFNKDWSDFEEVIKAKVAGTVYLNKYTSTEKLDFMVLFSSITSSFGNKGQSDYAYANGFIDYFASYRDSECQKGHLSGKSISINWPLWLSGGMQLSELALNKMKDDKGWEGLTDEIALEALFAILSSRYANIGVLYGNKFKLNNNFNDQYADSPNLYIETSQQAPDKQKVKEVIAEKIAVVTKMSVQQVIGKKSFEQFGFNSLMIMELNGQLEQVFGALSSTLFYEYNSLDELVDYFINNHSEVITGKFVSNVDQSLSVTASLVTRKEVSATKVDETSFVNDRAIMGSNRVYPGVQDIAIIGVAGRYPQAKNIEALWDNLKKGKNCITEIPKDRWDWKKYYTEDKKAYGGIYTKWGGFIEDIDKFDPLFFGISPREAEQMDPQERLFLETVYASIEDAGYTPDNISATRKVGVFAGAMNGDYITGASFWSIANRVSYVMNFQGPSMSIDTACSSSLVAIHLAVESLYNGTSECAIAGGVNLIVNPFHYQRLSGKTMLSSGNECKSFGAGADGFVDAEGVGAIVLKPLSAAEKDGDHIYGIIKGSMINAGGKTNGYTVPNPNMHRQLVKEALQRADIDARTISYLEAHGTGTELGDPIEIAGLTGAFEESTNDKQFCAIGSVKSNIGHLESAAGIAGLTKVLLQMKYGQIVPSLHSSTLNPRIDFSKTSFVVQQELSEWNRPIIDTKRFPRRAGISSFGAGGANAHVIVEEYMPAEARSVEINITQQNSVIIVLSAMNEERLREQADNLLAVVKSQRLSNGDLIDIAYTLQVGRATLEERMAMTVTSLAQLEIKLSAYLENKDETENIFRGCVKSDRAMGAVLGADEDIQKAIESWINKRKYEKLLDLWVTGLDVDWERLYTYSKPQRISLPTYPFARERYWLSEIEAEAEGNRVEGLKANGYLHPLLHRNTSNLEEQRFSSTLTGNEFFLRDHVVMGDKILPGAAYLEMIRAAIHESVPRAEESAIKLKNIVWLRPLGVNGKGQEVHISVYPEENSEISYEIYSEGSNREEEAIVHCQGRAVFVPTSESRYSERIDVRKLQTECNDKMITGSECYEKFRTLGIDYGSGHQGIECIYVGEGKVLAKLTMPESVRAKAEEYILHPSVLDSAIQSTIGLSIGNGTTGNKERTKPKLPFALEELEVIDRCSENMWVFARKSEGVTSDDKMQKLDIDICDENGKIHVRMKKFAFRALEVEREGKDDV</sequence>